<accession>K1SAK9</accession>
<name>K1SAK9_9ZZZZ</name>
<dbReference type="InterPro" id="IPR045714">
    <property type="entry name" value="DUF6070"/>
</dbReference>
<protein>
    <submittedName>
        <fullName evidence="1">Uncharacterized protein</fullName>
    </submittedName>
</protein>
<dbReference type="AlphaFoldDB" id="K1SAK9"/>
<reference evidence="1" key="1">
    <citation type="journal article" date="2013" name="Environ. Microbiol.">
        <title>Microbiota from the distal guts of lean and obese adolescents exhibit partial functional redundancy besides clear differences in community structure.</title>
        <authorList>
            <person name="Ferrer M."/>
            <person name="Ruiz A."/>
            <person name="Lanza F."/>
            <person name="Haange S.B."/>
            <person name="Oberbach A."/>
            <person name="Till H."/>
            <person name="Bargiela R."/>
            <person name="Campoy C."/>
            <person name="Segura M.T."/>
            <person name="Richter M."/>
            <person name="von Bergen M."/>
            <person name="Seifert J."/>
            <person name="Suarez A."/>
        </authorList>
    </citation>
    <scope>NUCLEOTIDE SEQUENCE</scope>
</reference>
<dbReference type="Pfam" id="PF19546">
    <property type="entry name" value="DUF6070"/>
    <property type="match status" value="1"/>
</dbReference>
<feature type="non-terminal residue" evidence="1">
    <location>
        <position position="139"/>
    </location>
</feature>
<comment type="caution">
    <text evidence="1">The sequence shown here is derived from an EMBL/GenBank/DDBJ whole genome shotgun (WGS) entry which is preliminary data.</text>
</comment>
<evidence type="ECO:0000313" key="1">
    <source>
        <dbReference type="EMBL" id="EKC54453.1"/>
    </source>
</evidence>
<dbReference type="EMBL" id="AJWZ01008313">
    <property type="protein sequence ID" value="EKC54453.1"/>
    <property type="molecule type" value="Genomic_DNA"/>
</dbReference>
<gene>
    <name evidence="1" type="ORF">OBE_12078</name>
</gene>
<proteinExistence type="predicted"/>
<sequence>MILIVLIVFTGCGQNRITEKEEKKETVESEMNAEAKKAAQTFRPVYMKEKSELNTLKAKRKIINCLEEKGYAAVDCDNQIDMVNREKVEEFCKAAEKEEQAAVDIVVVFDEGEIIQYHLESMNGKINVRLCQVKWKDNS</sequence>
<organism evidence="1">
    <name type="scientific">human gut metagenome</name>
    <dbReference type="NCBI Taxonomy" id="408170"/>
    <lineage>
        <taxon>unclassified sequences</taxon>
        <taxon>metagenomes</taxon>
        <taxon>organismal metagenomes</taxon>
    </lineage>
</organism>